<keyword evidence="10" id="KW-1185">Reference proteome</keyword>
<dbReference type="GO" id="GO:0051536">
    <property type="term" value="F:iron-sulfur cluster binding"/>
    <property type="evidence" value="ECO:0007669"/>
    <property type="project" value="UniProtKB-KW"/>
</dbReference>
<dbReference type="PANTHER" id="PTHR46482:SF9">
    <property type="entry name" value="5'-ADENYLYLSULFATE REDUCTASE 1, CHLOROPLASTIC"/>
    <property type="match status" value="1"/>
</dbReference>
<evidence type="ECO:0000313" key="10">
    <source>
        <dbReference type="Proteomes" id="UP000002051"/>
    </source>
</evidence>
<evidence type="ECO:0000256" key="1">
    <source>
        <dbReference type="ARBA" id="ARBA00004141"/>
    </source>
</evidence>
<dbReference type="EMBL" id="CM001217">
    <property type="protein sequence ID" value="KEH42906.1"/>
    <property type="molecule type" value="Genomic_DNA"/>
</dbReference>
<dbReference type="GO" id="GO:0015743">
    <property type="term" value="P:malate transport"/>
    <property type="evidence" value="ECO:0007669"/>
    <property type="project" value="InterPro"/>
</dbReference>
<sequence length="285" mass="32015">MDRALKKFGNDIAIAFRICLSFCWAMEESYVDLAENLVGSGVKVRKFRADGDGKECAKSELGWEASPQYSSFPKHSSRLIKYPSEKREVDSLMAFVNALSWTNTHLFSAEVVVMVSDEIRVTTNIIGFGIEIDFTDSVSVFDFMNDLLQRDAHVGAMWLKLLPSCTCLCIHCFSISQFLKLLPSCTCLFPYGATLSKGFNRGLGTFSAGGLAVGMGELSALAEEWEEIIVISSTFIVGFCATYAKLYPTLKPYQYGFRVFLITYCYMFYSKSIFLSLIFYCHEHC</sequence>
<organism evidence="8 10">
    <name type="scientific">Medicago truncatula</name>
    <name type="common">Barrel medic</name>
    <name type="synonym">Medicago tribuloides</name>
    <dbReference type="NCBI Taxonomy" id="3880"/>
    <lineage>
        <taxon>Eukaryota</taxon>
        <taxon>Viridiplantae</taxon>
        <taxon>Streptophyta</taxon>
        <taxon>Embryophyta</taxon>
        <taxon>Tracheophyta</taxon>
        <taxon>Spermatophyta</taxon>
        <taxon>Magnoliopsida</taxon>
        <taxon>eudicotyledons</taxon>
        <taxon>Gunneridae</taxon>
        <taxon>Pentapetalae</taxon>
        <taxon>rosids</taxon>
        <taxon>fabids</taxon>
        <taxon>Fabales</taxon>
        <taxon>Fabaceae</taxon>
        <taxon>Papilionoideae</taxon>
        <taxon>50 kb inversion clade</taxon>
        <taxon>NPAAA clade</taxon>
        <taxon>Hologalegina</taxon>
        <taxon>IRL clade</taxon>
        <taxon>Trifolieae</taxon>
        <taxon>Medicago</taxon>
    </lineage>
</organism>
<feature type="transmembrane region" description="Helical" evidence="7">
    <location>
        <begin position="259"/>
        <end position="280"/>
    </location>
</feature>
<evidence type="ECO:0000313" key="8">
    <source>
        <dbReference type="EMBL" id="KEH42906.1"/>
    </source>
</evidence>
<keyword evidence="6 7" id="KW-0472">Membrane</keyword>
<dbReference type="Pfam" id="PF11744">
    <property type="entry name" value="ALMT"/>
    <property type="match status" value="1"/>
</dbReference>
<protein>
    <submittedName>
        <fullName evidence="8">Aluminum-activated malate transporter</fullName>
    </submittedName>
</protein>
<dbReference type="InterPro" id="IPR020966">
    <property type="entry name" value="ALMT"/>
</dbReference>
<feature type="transmembrane region" description="Helical" evidence="7">
    <location>
        <begin position="228"/>
        <end position="247"/>
    </location>
</feature>
<dbReference type="AlphaFoldDB" id="A0A072VMT0"/>
<evidence type="ECO:0000313" key="9">
    <source>
        <dbReference type="EnsemblPlants" id="KEH42906"/>
    </source>
</evidence>
<evidence type="ECO:0000256" key="3">
    <source>
        <dbReference type="ARBA" id="ARBA00022989"/>
    </source>
</evidence>
<dbReference type="PANTHER" id="PTHR46482">
    <property type="entry name" value="5'-ADENYLYLSULFATE REDUCTASE 3, CHLOROPLASTIC"/>
    <property type="match status" value="1"/>
</dbReference>
<reference evidence="8 10" key="2">
    <citation type="journal article" date="2014" name="BMC Genomics">
        <title>An improved genome release (version Mt4.0) for the model legume Medicago truncatula.</title>
        <authorList>
            <person name="Tang H."/>
            <person name="Krishnakumar V."/>
            <person name="Bidwell S."/>
            <person name="Rosen B."/>
            <person name="Chan A."/>
            <person name="Zhou S."/>
            <person name="Gentzbittel L."/>
            <person name="Childs K.L."/>
            <person name="Yandell M."/>
            <person name="Gundlach H."/>
            <person name="Mayer K.F."/>
            <person name="Schwartz D.C."/>
            <person name="Town C.D."/>
        </authorList>
    </citation>
    <scope>GENOME REANNOTATION</scope>
    <source>
        <strain evidence="8">A17</strain>
        <strain evidence="9 10">cv. Jemalong A17</strain>
    </source>
</reference>
<dbReference type="Proteomes" id="UP000002051">
    <property type="component" value="Unassembled WGS sequence"/>
</dbReference>
<evidence type="ECO:0000256" key="4">
    <source>
        <dbReference type="ARBA" id="ARBA00023004"/>
    </source>
</evidence>
<keyword evidence="5" id="KW-0411">Iron-sulfur</keyword>
<dbReference type="STRING" id="3880.A0A072VMT0"/>
<proteinExistence type="predicted"/>
<accession>A0A072VMT0</accession>
<reference evidence="9" key="3">
    <citation type="submission" date="2015-04" db="UniProtKB">
        <authorList>
            <consortium name="EnsemblPlants"/>
        </authorList>
    </citation>
    <scope>IDENTIFICATION</scope>
    <source>
        <strain evidence="9">cv. Jemalong A17</strain>
    </source>
</reference>
<dbReference type="HOGENOM" id="CLU_977841_0_0_1"/>
<evidence type="ECO:0000256" key="2">
    <source>
        <dbReference type="ARBA" id="ARBA00022692"/>
    </source>
</evidence>
<keyword evidence="5" id="KW-0479">Metal-binding</keyword>
<keyword evidence="3 7" id="KW-1133">Transmembrane helix</keyword>
<keyword evidence="2 7" id="KW-0812">Transmembrane</keyword>
<reference evidence="8 10" key="1">
    <citation type="journal article" date="2011" name="Nature">
        <title>The Medicago genome provides insight into the evolution of rhizobial symbioses.</title>
        <authorList>
            <person name="Young N.D."/>
            <person name="Debelle F."/>
            <person name="Oldroyd G.E."/>
            <person name="Geurts R."/>
            <person name="Cannon S.B."/>
            <person name="Udvardi M.K."/>
            <person name="Benedito V.A."/>
            <person name="Mayer K.F."/>
            <person name="Gouzy J."/>
            <person name="Schoof H."/>
            <person name="Van de Peer Y."/>
            <person name="Proost S."/>
            <person name="Cook D.R."/>
            <person name="Meyers B.C."/>
            <person name="Spannagl M."/>
            <person name="Cheung F."/>
            <person name="De Mita S."/>
            <person name="Krishnakumar V."/>
            <person name="Gundlach H."/>
            <person name="Zhou S."/>
            <person name="Mudge J."/>
            <person name="Bharti A.K."/>
            <person name="Murray J.D."/>
            <person name="Naoumkina M.A."/>
            <person name="Rosen B."/>
            <person name="Silverstein K.A."/>
            <person name="Tang H."/>
            <person name="Rombauts S."/>
            <person name="Zhao P.X."/>
            <person name="Zhou P."/>
            <person name="Barbe V."/>
            <person name="Bardou P."/>
            <person name="Bechner M."/>
            <person name="Bellec A."/>
            <person name="Berger A."/>
            <person name="Berges H."/>
            <person name="Bidwell S."/>
            <person name="Bisseling T."/>
            <person name="Choisne N."/>
            <person name="Couloux A."/>
            <person name="Denny R."/>
            <person name="Deshpande S."/>
            <person name="Dai X."/>
            <person name="Doyle J.J."/>
            <person name="Dudez A.M."/>
            <person name="Farmer A.D."/>
            <person name="Fouteau S."/>
            <person name="Franken C."/>
            <person name="Gibelin C."/>
            <person name="Gish J."/>
            <person name="Goldstein S."/>
            <person name="Gonzalez A.J."/>
            <person name="Green P.J."/>
            <person name="Hallab A."/>
            <person name="Hartog M."/>
            <person name="Hua A."/>
            <person name="Humphray S.J."/>
            <person name="Jeong D.H."/>
            <person name="Jing Y."/>
            <person name="Jocker A."/>
            <person name="Kenton S.M."/>
            <person name="Kim D.J."/>
            <person name="Klee K."/>
            <person name="Lai H."/>
            <person name="Lang C."/>
            <person name="Lin S."/>
            <person name="Macmil S.L."/>
            <person name="Magdelenat G."/>
            <person name="Matthews L."/>
            <person name="McCorrison J."/>
            <person name="Monaghan E.L."/>
            <person name="Mun J.H."/>
            <person name="Najar F.Z."/>
            <person name="Nicholson C."/>
            <person name="Noirot C."/>
            <person name="O'Bleness M."/>
            <person name="Paule C.R."/>
            <person name="Poulain J."/>
            <person name="Prion F."/>
            <person name="Qin B."/>
            <person name="Qu C."/>
            <person name="Retzel E.F."/>
            <person name="Riddle C."/>
            <person name="Sallet E."/>
            <person name="Samain S."/>
            <person name="Samson N."/>
            <person name="Sanders I."/>
            <person name="Saurat O."/>
            <person name="Scarpelli C."/>
            <person name="Schiex T."/>
            <person name="Segurens B."/>
            <person name="Severin A.J."/>
            <person name="Sherrier D.J."/>
            <person name="Shi R."/>
            <person name="Sims S."/>
            <person name="Singer S.R."/>
            <person name="Sinharoy S."/>
            <person name="Sterck L."/>
            <person name="Viollet A."/>
            <person name="Wang B.B."/>
            <person name="Wang K."/>
            <person name="Wang M."/>
            <person name="Wang X."/>
            <person name="Warfsmann J."/>
            <person name="Weissenbach J."/>
            <person name="White D.D."/>
            <person name="White J.D."/>
            <person name="Wiley G.B."/>
            <person name="Wincker P."/>
            <person name="Xing Y."/>
            <person name="Yang L."/>
            <person name="Yao Z."/>
            <person name="Ying F."/>
            <person name="Zhai J."/>
            <person name="Zhou L."/>
            <person name="Zuber A."/>
            <person name="Denarie J."/>
            <person name="Dixon R.A."/>
            <person name="May G.D."/>
            <person name="Schwartz D.C."/>
            <person name="Rogers J."/>
            <person name="Quetier F."/>
            <person name="Town C.D."/>
            <person name="Roe B.A."/>
        </authorList>
    </citation>
    <scope>NUCLEOTIDE SEQUENCE [LARGE SCALE GENOMIC DNA]</scope>
    <source>
        <strain evidence="8">A17</strain>
        <strain evidence="9 10">cv. Jemalong A17</strain>
    </source>
</reference>
<evidence type="ECO:0000256" key="5">
    <source>
        <dbReference type="ARBA" id="ARBA00023014"/>
    </source>
</evidence>
<evidence type="ECO:0000256" key="6">
    <source>
        <dbReference type="ARBA" id="ARBA00023136"/>
    </source>
</evidence>
<comment type="subcellular location">
    <subcellularLocation>
        <location evidence="1">Membrane</location>
        <topology evidence="1">Multi-pass membrane protein</topology>
    </subcellularLocation>
</comment>
<dbReference type="GO" id="GO:0016020">
    <property type="term" value="C:membrane"/>
    <property type="evidence" value="ECO:0007669"/>
    <property type="project" value="UniProtKB-SubCell"/>
</dbReference>
<gene>
    <name evidence="8" type="ordered locus">MTR_1g077870</name>
</gene>
<name>A0A072VMT0_MEDTR</name>
<evidence type="ECO:0000256" key="7">
    <source>
        <dbReference type="SAM" id="Phobius"/>
    </source>
</evidence>
<dbReference type="EnsemblPlants" id="KEH42906">
    <property type="protein sequence ID" value="KEH42906"/>
    <property type="gene ID" value="MTR_1g077870"/>
</dbReference>
<keyword evidence="4" id="KW-0408">Iron</keyword>